<dbReference type="AlphaFoldDB" id="A0A258FKT7"/>
<accession>A0A258FKT7</accession>
<evidence type="ECO:0000313" key="3">
    <source>
        <dbReference type="EMBL" id="OYX32638.1"/>
    </source>
</evidence>
<evidence type="ECO:0000313" key="4">
    <source>
        <dbReference type="Proteomes" id="UP000215595"/>
    </source>
</evidence>
<proteinExistence type="inferred from homology"/>
<dbReference type="EMBL" id="NCEB01000021">
    <property type="protein sequence ID" value="OYX32638.1"/>
    <property type="molecule type" value="Genomic_DNA"/>
</dbReference>
<reference evidence="3 4" key="1">
    <citation type="submission" date="2017-03" db="EMBL/GenBank/DDBJ databases">
        <title>Lifting the veil on microbial sulfur biogeochemistry in mining wastewaters.</title>
        <authorList>
            <person name="Kantor R.S."/>
            <person name="Colenbrander Nelson T."/>
            <person name="Marshall S."/>
            <person name="Bennett D."/>
            <person name="Apte S."/>
            <person name="Camacho D."/>
            <person name="Thomas B.C."/>
            <person name="Warren L.A."/>
            <person name="Banfield J.F."/>
        </authorList>
    </citation>
    <scope>NUCLEOTIDE SEQUENCE [LARGE SCALE GENOMIC DNA]</scope>
    <source>
        <strain evidence="3">32-69-9</strain>
    </source>
</reference>
<protein>
    <submittedName>
        <fullName evidence="3">Conjugal transfer protein</fullName>
    </submittedName>
</protein>
<dbReference type="Pfam" id="PF01464">
    <property type="entry name" value="SLT"/>
    <property type="match status" value="1"/>
</dbReference>
<evidence type="ECO:0000259" key="2">
    <source>
        <dbReference type="Pfam" id="PF01464"/>
    </source>
</evidence>
<comment type="similarity">
    <text evidence="1">Belongs to the virb1 family.</text>
</comment>
<name>A0A258FKT7_9CAUL</name>
<organism evidence="3 4">
    <name type="scientific">Brevundimonas subvibrioides</name>
    <dbReference type="NCBI Taxonomy" id="74313"/>
    <lineage>
        <taxon>Bacteria</taxon>
        <taxon>Pseudomonadati</taxon>
        <taxon>Pseudomonadota</taxon>
        <taxon>Alphaproteobacteria</taxon>
        <taxon>Caulobacterales</taxon>
        <taxon>Caulobacteraceae</taxon>
        <taxon>Brevundimonas</taxon>
    </lineage>
</organism>
<evidence type="ECO:0000256" key="1">
    <source>
        <dbReference type="ARBA" id="ARBA00009387"/>
    </source>
</evidence>
<dbReference type="InterPro" id="IPR023346">
    <property type="entry name" value="Lysozyme-like_dom_sf"/>
</dbReference>
<dbReference type="SUPFAM" id="SSF53955">
    <property type="entry name" value="Lysozyme-like"/>
    <property type="match status" value="1"/>
</dbReference>
<comment type="caution">
    <text evidence="3">The sequence shown here is derived from an EMBL/GenBank/DDBJ whole genome shotgun (WGS) entry which is preliminary data.</text>
</comment>
<feature type="domain" description="Transglycosylase SLT" evidence="2">
    <location>
        <begin position="12"/>
        <end position="148"/>
    </location>
</feature>
<gene>
    <name evidence="3" type="ORF">B7Z01_10780</name>
</gene>
<dbReference type="InterPro" id="IPR008258">
    <property type="entry name" value="Transglycosylase_SLT_dom_1"/>
</dbReference>
<dbReference type="Gene3D" id="1.10.530.10">
    <property type="match status" value="1"/>
</dbReference>
<dbReference type="CDD" id="cd16892">
    <property type="entry name" value="LT_VirB1-like"/>
    <property type="match status" value="1"/>
</dbReference>
<sequence>MLDLAFVLALSQSCAPSVAPQTLAAIAHVESRFDPLAIGVNRNGARPARARNATEAATTARRLLSRGANLDLGLAQINSDNLGWLGLTVEDTFDPCLNLRAAATVLRAGYRLAGETPAHRQSALRVALSRYNTGDARRGFRNGYVAKVEQAAVDLNLAAPLAATAVEPSDARLPEPSLPNAPPAAWDVFARGPVRVAFSTSVDRSH</sequence>
<dbReference type="Proteomes" id="UP000215595">
    <property type="component" value="Unassembled WGS sequence"/>
</dbReference>